<sequence length="87" mass="10580">INWILIIIVDWFVFEWCKLVLTVHRSIISIQMSVLQKAPNRLGGIDLIFNRFRRKLYSRIGDVIILILWLFRRYFNPLFHQMSKSQM</sequence>
<gene>
    <name evidence="2" type="ORF">PMAYCL1PPCAC_01198</name>
</gene>
<accession>A0AAN4Z315</accession>
<feature type="non-terminal residue" evidence="2">
    <location>
        <position position="87"/>
    </location>
</feature>
<dbReference type="EMBL" id="BTRK01000001">
    <property type="protein sequence ID" value="GMR31003.1"/>
    <property type="molecule type" value="Genomic_DNA"/>
</dbReference>
<keyword evidence="1" id="KW-0812">Transmembrane</keyword>
<evidence type="ECO:0000256" key="1">
    <source>
        <dbReference type="SAM" id="Phobius"/>
    </source>
</evidence>
<feature type="non-terminal residue" evidence="2">
    <location>
        <position position="1"/>
    </location>
</feature>
<proteinExistence type="predicted"/>
<protein>
    <submittedName>
        <fullName evidence="2">Uncharacterized protein</fullName>
    </submittedName>
</protein>
<comment type="caution">
    <text evidence="2">The sequence shown here is derived from an EMBL/GenBank/DDBJ whole genome shotgun (WGS) entry which is preliminary data.</text>
</comment>
<keyword evidence="1" id="KW-0472">Membrane</keyword>
<name>A0AAN4Z315_9BILA</name>
<dbReference type="AlphaFoldDB" id="A0AAN4Z315"/>
<evidence type="ECO:0000313" key="3">
    <source>
        <dbReference type="Proteomes" id="UP001328107"/>
    </source>
</evidence>
<dbReference type="Proteomes" id="UP001328107">
    <property type="component" value="Unassembled WGS sequence"/>
</dbReference>
<keyword evidence="1" id="KW-1133">Transmembrane helix</keyword>
<keyword evidence="3" id="KW-1185">Reference proteome</keyword>
<feature type="transmembrane region" description="Helical" evidence="1">
    <location>
        <begin position="56"/>
        <end position="75"/>
    </location>
</feature>
<reference evidence="3" key="1">
    <citation type="submission" date="2022-10" db="EMBL/GenBank/DDBJ databases">
        <title>Genome assembly of Pristionchus species.</title>
        <authorList>
            <person name="Yoshida K."/>
            <person name="Sommer R.J."/>
        </authorList>
    </citation>
    <scope>NUCLEOTIDE SEQUENCE [LARGE SCALE GENOMIC DNA]</scope>
    <source>
        <strain evidence="3">RS5460</strain>
    </source>
</reference>
<evidence type="ECO:0000313" key="2">
    <source>
        <dbReference type="EMBL" id="GMR31003.1"/>
    </source>
</evidence>
<organism evidence="2 3">
    <name type="scientific">Pristionchus mayeri</name>
    <dbReference type="NCBI Taxonomy" id="1317129"/>
    <lineage>
        <taxon>Eukaryota</taxon>
        <taxon>Metazoa</taxon>
        <taxon>Ecdysozoa</taxon>
        <taxon>Nematoda</taxon>
        <taxon>Chromadorea</taxon>
        <taxon>Rhabditida</taxon>
        <taxon>Rhabditina</taxon>
        <taxon>Diplogasteromorpha</taxon>
        <taxon>Diplogasteroidea</taxon>
        <taxon>Neodiplogasteridae</taxon>
        <taxon>Pristionchus</taxon>
    </lineage>
</organism>